<dbReference type="SUPFAM" id="SSF53300">
    <property type="entry name" value="vWA-like"/>
    <property type="match status" value="1"/>
</dbReference>
<dbReference type="Proteomes" id="UP000677016">
    <property type="component" value="Unassembled WGS sequence"/>
</dbReference>
<feature type="domain" description="VWFA" evidence="8">
    <location>
        <begin position="88"/>
        <end position="260"/>
    </location>
</feature>
<comment type="subcellular location">
    <subcellularLocation>
        <location evidence="1">Cell membrane</location>
        <topology evidence="1">Multi-pass membrane protein</topology>
    </subcellularLocation>
</comment>
<feature type="transmembrane region" description="Helical" evidence="6">
    <location>
        <begin position="333"/>
        <end position="356"/>
    </location>
</feature>
<dbReference type="Pfam" id="PF00482">
    <property type="entry name" value="T2SSF"/>
    <property type="match status" value="1"/>
</dbReference>
<keyword evidence="3 6" id="KW-0812">Transmembrane</keyword>
<accession>A0A941D9D6</accession>
<dbReference type="SMART" id="SM00327">
    <property type="entry name" value="VWA"/>
    <property type="match status" value="1"/>
</dbReference>
<keyword evidence="4 6" id="KW-1133">Transmembrane helix</keyword>
<organism evidence="9 10">
    <name type="scientific">Phycicoccus avicenniae</name>
    <dbReference type="NCBI Taxonomy" id="2828860"/>
    <lineage>
        <taxon>Bacteria</taxon>
        <taxon>Bacillati</taxon>
        <taxon>Actinomycetota</taxon>
        <taxon>Actinomycetes</taxon>
        <taxon>Micrococcales</taxon>
        <taxon>Intrasporangiaceae</taxon>
        <taxon>Phycicoccus</taxon>
    </lineage>
</organism>
<feature type="transmembrane region" description="Helical" evidence="6">
    <location>
        <begin position="430"/>
        <end position="449"/>
    </location>
</feature>
<dbReference type="PROSITE" id="PS50234">
    <property type="entry name" value="VWFA"/>
    <property type="match status" value="1"/>
</dbReference>
<dbReference type="RefSeq" id="WP_211603166.1">
    <property type="nucleotide sequence ID" value="NZ_JAGSNF010000015.1"/>
</dbReference>
<dbReference type="GO" id="GO:0005886">
    <property type="term" value="C:plasma membrane"/>
    <property type="evidence" value="ECO:0007669"/>
    <property type="project" value="UniProtKB-SubCell"/>
</dbReference>
<feature type="transmembrane region" description="Helical" evidence="6">
    <location>
        <begin position="600"/>
        <end position="621"/>
    </location>
</feature>
<name>A0A941D9D6_9MICO</name>
<reference evidence="9" key="1">
    <citation type="submission" date="2021-04" db="EMBL/GenBank/DDBJ databases">
        <title>Phycicoccus avicenniae sp. nov., a novel endophytic actinomycetes isolated from branch of Avicennia mariana.</title>
        <authorList>
            <person name="Tuo L."/>
        </authorList>
    </citation>
    <scope>NUCLEOTIDE SEQUENCE</scope>
    <source>
        <strain evidence="9">BSK3Z-2</strain>
    </source>
</reference>
<dbReference type="PANTHER" id="PTHR35007">
    <property type="entry name" value="INTEGRAL MEMBRANE PROTEIN-RELATED"/>
    <property type="match status" value="1"/>
</dbReference>
<dbReference type="Gene3D" id="3.40.50.410">
    <property type="entry name" value="von Willebrand factor, type A domain"/>
    <property type="match status" value="1"/>
</dbReference>
<evidence type="ECO:0000256" key="3">
    <source>
        <dbReference type="ARBA" id="ARBA00022692"/>
    </source>
</evidence>
<evidence type="ECO:0000256" key="1">
    <source>
        <dbReference type="ARBA" id="ARBA00004651"/>
    </source>
</evidence>
<comment type="caution">
    <text evidence="9">The sequence shown here is derived from an EMBL/GenBank/DDBJ whole genome shotgun (WGS) entry which is preliminary data.</text>
</comment>
<feature type="transmembrane region" description="Helical" evidence="6">
    <location>
        <begin position="627"/>
        <end position="651"/>
    </location>
</feature>
<dbReference type="PANTHER" id="PTHR35007:SF1">
    <property type="entry name" value="PILUS ASSEMBLY PROTEIN"/>
    <property type="match status" value="1"/>
</dbReference>
<dbReference type="Pfam" id="PF13519">
    <property type="entry name" value="VWA_2"/>
    <property type="match status" value="1"/>
</dbReference>
<evidence type="ECO:0000259" key="8">
    <source>
        <dbReference type="PROSITE" id="PS50234"/>
    </source>
</evidence>
<evidence type="ECO:0000256" key="7">
    <source>
        <dbReference type="SAM" id="SignalP"/>
    </source>
</evidence>
<evidence type="ECO:0000256" key="4">
    <source>
        <dbReference type="ARBA" id="ARBA00022989"/>
    </source>
</evidence>
<evidence type="ECO:0000256" key="6">
    <source>
        <dbReference type="SAM" id="Phobius"/>
    </source>
</evidence>
<feature type="transmembrane region" description="Helical" evidence="6">
    <location>
        <begin position="455"/>
        <end position="477"/>
    </location>
</feature>
<dbReference type="InterPro" id="IPR018076">
    <property type="entry name" value="T2SS_GspF_dom"/>
</dbReference>
<keyword evidence="5 6" id="KW-0472">Membrane</keyword>
<sequence length="659" mass="69173">MTRRPGAVRAAVVALLAGGTALFGAPVATADVPATLSDVRVGDDAMTATLVLRAGAEQVELDPSSVSVTIGGRAAEVDVAPAERTKRSSMLVIDTSGSMTASGMATVRTAVRDFLEVVPDDVQVGVVSFATTSGVDVAPTTDHDAILSAVGALRSKGETSLYRAVQDAVQGLGTEGERSIVLLSDGADSVSFGEGGEARERSERQKALEALAQAKVRAEAISFQTEAADVSVLQQFADAGGGTVARAVDRDAVASAFEAAARALDSQAGLDITIPAGVSGVQPVVVTGRAGAERFQLTESVDLQDTEGPVVVGGGQPAQAAVPPIPGLSALNLPLLLVATGVVFLGVFALGVALAAPKFQSTRSRRIEAVEAYGYGTSRAAQRQQQQTSTAALTEQILHVGDKVVEGRESTTKTMELLVRADLPWRAGEWFLLRLVAAVIVGALGALFLDGWFRLAGLLVGALAGFVVPSVVLRILAARRARKFESILPDILTLVATSLSSGFSLPQALDSVARDAAEPCAKEFSRALAATRIGTDVSDALDQMAERMDSSNMRWTTLAIRIQREVGGNLAETLRTTAATLREREGLRRHVRALSAEGRLSAYILIALPIGLFFYMLWVNFEYVSLLWTTFLGIGMVGIGLVMLVIGIIWMRKVVEIEV</sequence>
<keyword evidence="7" id="KW-0732">Signal</keyword>
<dbReference type="Gene3D" id="1.20.81.30">
    <property type="entry name" value="Type II secretion system (T2SS), domain F"/>
    <property type="match status" value="1"/>
</dbReference>
<dbReference type="InterPro" id="IPR036465">
    <property type="entry name" value="vWFA_dom_sf"/>
</dbReference>
<dbReference type="InterPro" id="IPR042094">
    <property type="entry name" value="T2SS_GspF_sf"/>
</dbReference>
<protein>
    <submittedName>
        <fullName evidence="9">Type II secretion system F family protein</fullName>
    </submittedName>
</protein>
<dbReference type="InterPro" id="IPR002035">
    <property type="entry name" value="VWF_A"/>
</dbReference>
<evidence type="ECO:0000313" key="9">
    <source>
        <dbReference type="EMBL" id="MBR7743906.1"/>
    </source>
</evidence>
<dbReference type="AlphaFoldDB" id="A0A941D9D6"/>
<keyword evidence="2" id="KW-1003">Cell membrane</keyword>
<evidence type="ECO:0000256" key="5">
    <source>
        <dbReference type="ARBA" id="ARBA00023136"/>
    </source>
</evidence>
<dbReference type="EMBL" id="JAGSNF010000015">
    <property type="protein sequence ID" value="MBR7743906.1"/>
    <property type="molecule type" value="Genomic_DNA"/>
</dbReference>
<feature type="signal peptide" evidence="7">
    <location>
        <begin position="1"/>
        <end position="30"/>
    </location>
</feature>
<proteinExistence type="predicted"/>
<evidence type="ECO:0000256" key="2">
    <source>
        <dbReference type="ARBA" id="ARBA00022475"/>
    </source>
</evidence>
<evidence type="ECO:0000313" key="10">
    <source>
        <dbReference type="Proteomes" id="UP000677016"/>
    </source>
</evidence>
<keyword evidence="10" id="KW-1185">Reference proteome</keyword>
<gene>
    <name evidence="9" type="ORF">KC207_11450</name>
</gene>
<feature type="chain" id="PRO_5037268097" evidence="7">
    <location>
        <begin position="31"/>
        <end position="659"/>
    </location>
</feature>